<dbReference type="InterPro" id="IPR051544">
    <property type="entry name" value="TPS_OM_transporter"/>
</dbReference>
<dbReference type="PIRSF" id="PIRSF029745">
    <property type="entry name" value="FhaC"/>
    <property type="match status" value="1"/>
</dbReference>
<evidence type="ECO:0000256" key="3">
    <source>
        <dbReference type="ARBA" id="ARBA00022448"/>
    </source>
</evidence>
<dbReference type="Pfam" id="PF03865">
    <property type="entry name" value="ShlB"/>
    <property type="match status" value="1"/>
</dbReference>
<keyword evidence="9" id="KW-0732">Signal</keyword>
<dbReference type="Pfam" id="PF17287">
    <property type="entry name" value="POTRA_3"/>
    <property type="match status" value="1"/>
</dbReference>
<dbReference type="GO" id="GO:0098046">
    <property type="term" value="C:type V protein secretion system complex"/>
    <property type="evidence" value="ECO:0007669"/>
    <property type="project" value="TreeGrafter"/>
</dbReference>
<dbReference type="InterPro" id="IPR013686">
    <property type="entry name" value="Polypept-transport_assoc_ShlB"/>
</dbReference>
<keyword evidence="8" id="KW-0998">Cell outer membrane</keyword>
<organism evidence="11 12">
    <name type="scientific">Photobacterium toruni</name>
    <dbReference type="NCBI Taxonomy" id="1935446"/>
    <lineage>
        <taxon>Bacteria</taxon>
        <taxon>Pseudomonadati</taxon>
        <taxon>Pseudomonadota</taxon>
        <taxon>Gammaproteobacteria</taxon>
        <taxon>Vibrionales</taxon>
        <taxon>Vibrionaceae</taxon>
        <taxon>Photobacterium</taxon>
    </lineage>
</organism>
<dbReference type="GO" id="GO:0008320">
    <property type="term" value="F:protein transmembrane transporter activity"/>
    <property type="evidence" value="ECO:0007669"/>
    <property type="project" value="TreeGrafter"/>
</dbReference>
<comment type="subcellular location">
    <subcellularLocation>
        <location evidence="1">Cell outer membrane</location>
    </subcellularLocation>
</comment>
<feature type="signal peptide" evidence="9">
    <location>
        <begin position="1"/>
        <end position="18"/>
    </location>
</feature>
<feature type="domain" description="POTRA" evidence="10">
    <location>
        <begin position="79"/>
        <end position="152"/>
    </location>
</feature>
<dbReference type="InterPro" id="IPR035251">
    <property type="entry name" value="ShlB_POTRA"/>
</dbReference>
<dbReference type="PANTHER" id="PTHR34597:SF3">
    <property type="entry name" value="OUTER MEMBRANE TRANSPORTER CDIB"/>
    <property type="match status" value="1"/>
</dbReference>
<sequence length="555" mass="62774">MIKRIVPLLLFYNSIAFANSPPNSKYFSPISESRRALQDSNREIKQLSKLSHKEQIEQNLNKSELKAKKQILPESDICLPISGIYLQGITLLNNTDLENITPISHDCITTSTLNLLAREVTQLYLDKGFITARVQFIQPNKDGELGVQVIEGFIEKIEGGNWWINTRFLFPNTINKPLNLRALDQGLDQANRLQSNQATLDILPGQLSGGSIVVLHNRHKRPWFVSTSIDNYGQINTGEWLGHTTLSFDSPFGMSDFFSININTTIKSYSEKFNRSYTLFYSVPYGNLTFSNFYSYSQYLTKLQLPNSLIDLDGNTQQYGIKGDYLAYRDQDNLITLSGQLTQKRVNNYFADALILVSSPKLSVLELSVNHAHIFTDGVLNSNFSIEKGLSILGIDSSKNIINNQFIKYKFALDFNQYFTAFDANYQFKHQLFAQYSPDPLPGIEWLSLTERSAIRGFSHSSVSGDNGWYIRNTLSRSYWVAGSQVTPRVGFDLGQVYPQGKRRQESTAFGFSLGITAHYNQATIDIDISRGEIVSGSVTRNEPIMALFNLAYQF</sequence>
<dbReference type="Gene3D" id="2.40.160.50">
    <property type="entry name" value="membrane protein fhac: a member of the omp85/tpsb transporter family"/>
    <property type="match status" value="1"/>
</dbReference>
<name>A0A1T4URW8_9GAMM</name>
<dbReference type="Pfam" id="PF08479">
    <property type="entry name" value="POTRA_2"/>
    <property type="match status" value="1"/>
</dbReference>
<dbReference type="Gene3D" id="3.10.20.310">
    <property type="entry name" value="membrane protein fhac"/>
    <property type="match status" value="1"/>
</dbReference>
<proteinExistence type="inferred from homology"/>
<evidence type="ECO:0000313" key="12">
    <source>
        <dbReference type="Proteomes" id="UP000191116"/>
    </source>
</evidence>
<dbReference type="GO" id="GO:0009279">
    <property type="term" value="C:cell outer membrane"/>
    <property type="evidence" value="ECO:0007669"/>
    <property type="project" value="UniProtKB-SubCell"/>
</dbReference>
<reference evidence="11 12" key="1">
    <citation type="submission" date="2017-02" db="EMBL/GenBank/DDBJ databases">
        <authorList>
            <person name="Peterson S.W."/>
        </authorList>
    </citation>
    <scope>NUCLEOTIDE SEQUENCE [LARGE SCALE GENOMIC DNA]</scope>
    <source>
        <strain evidence="11 12">CECT 9189</strain>
    </source>
</reference>
<gene>
    <name evidence="11" type="primary">shlB</name>
    <name evidence="11" type="ORF">CZ814_03605</name>
</gene>
<evidence type="ECO:0000256" key="2">
    <source>
        <dbReference type="ARBA" id="ARBA00009055"/>
    </source>
</evidence>
<keyword evidence="6" id="KW-0653">Protein transport</keyword>
<evidence type="ECO:0000256" key="1">
    <source>
        <dbReference type="ARBA" id="ARBA00004442"/>
    </source>
</evidence>
<dbReference type="RefSeq" id="WP_080176294.1">
    <property type="nucleotide sequence ID" value="NZ_AP024855.1"/>
</dbReference>
<keyword evidence="4" id="KW-1134">Transmembrane beta strand</keyword>
<dbReference type="EMBL" id="FUWP01000030">
    <property type="protein sequence ID" value="SKA55395.1"/>
    <property type="molecule type" value="Genomic_DNA"/>
</dbReference>
<keyword evidence="3" id="KW-0813">Transport</keyword>
<dbReference type="InterPro" id="IPR027282">
    <property type="entry name" value="TPS"/>
</dbReference>
<evidence type="ECO:0000256" key="9">
    <source>
        <dbReference type="SAM" id="SignalP"/>
    </source>
</evidence>
<evidence type="ECO:0000256" key="7">
    <source>
        <dbReference type="ARBA" id="ARBA00023136"/>
    </source>
</evidence>
<evidence type="ECO:0000313" key="11">
    <source>
        <dbReference type="EMBL" id="SKA55395.1"/>
    </source>
</evidence>
<dbReference type="PANTHER" id="PTHR34597">
    <property type="entry name" value="SLR1661 PROTEIN"/>
    <property type="match status" value="1"/>
</dbReference>
<accession>A0A1T4URW8</accession>
<feature type="chain" id="PRO_5012188330" evidence="9">
    <location>
        <begin position="19"/>
        <end position="555"/>
    </location>
</feature>
<dbReference type="GO" id="GO:0046819">
    <property type="term" value="P:protein secretion by the type V secretion system"/>
    <property type="evidence" value="ECO:0007669"/>
    <property type="project" value="TreeGrafter"/>
</dbReference>
<evidence type="ECO:0000259" key="10">
    <source>
        <dbReference type="PROSITE" id="PS51779"/>
    </source>
</evidence>
<keyword evidence="5" id="KW-0812">Transmembrane</keyword>
<keyword evidence="7" id="KW-0472">Membrane</keyword>
<evidence type="ECO:0000256" key="5">
    <source>
        <dbReference type="ARBA" id="ARBA00022692"/>
    </source>
</evidence>
<dbReference type="AlphaFoldDB" id="A0A1T4URW8"/>
<protein>
    <submittedName>
        <fullName evidence="11">Hemolysin transporter protein ShlB</fullName>
    </submittedName>
</protein>
<evidence type="ECO:0000256" key="6">
    <source>
        <dbReference type="ARBA" id="ARBA00022927"/>
    </source>
</evidence>
<dbReference type="PROSITE" id="PS51779">
    <property type="entry name" value="POTRA"/>
    <property type="match status" value="1"/>
</dbReference>
<dbReference type="OrthoDB" id="290122at2"/>
<dbReference type="Proteomes" id="UP000191116">
    <property type="component" value="Unassembled WGS sequence"/>
</dbReference>
<evidence type="ECO:0000256" key="8">
    <source>
        <dbReference type="ARBA" id="ARBA00023237"/>
    </source>
</evidence>
<comment type="similarity">
    <text evidence="2">Belongs to the TPS (TC 1.B.20) family.</text>
</comment>
<evidence type="ECO:0000256" key="4">
    <source>
        <dbReference type="ARBA" id="ARBA00022452"/>
    </source>
</evidence>
<dbReference type="InterPro" id="IPR005565">
    <property type="entry name" value="Hemolysn_activator_HlyB_C"/>
</dbReference>
<dbReference type="InterPro" id="IPR034746">
    <property type="entry name" value="POTRA"/>
</dbReference>